<organism evidence="8 9">
    <name type="scientific">Piscinibacterium candidicorallinum</name>
    <dbReference type="NCBI Taxonomy" id="1793872"/>
    <lineage>
        <taxon>Bacteria</taxon>
        <taxon>Pseudomonadati</taxon>
        <taxon>Pseudomonadota</taxon>
        <taxon>Betaproteobacteria</taxon>
        <taxon>Burkholderiales</taxon>
        <taxon>Piscinibacterium</taxon>
    </lineage>
</organism>
<dbReference type="InterPro" id="IPR004089">
    <property type="entry name" value="MCPsignal_dom"/>
</dbReference>
<dbReference type="SUPFAM" id="SSF58104">
    <property type="entry name" value="Methyl-accepting chemotaxis protein (MCP) signaling domain"/>
    <property type="match status" value="1"/>
</dbReference>
<evidence type="ECO:0000256" key="1">
    <source>
        <dbReference type="ARBA" id="ARBA00022481"/>
    </source>
</evidence>
<dbReference type="InterPro" id="IPR047347">
    <property type="entry name" value="YvaQ-like_sensor"/>
</dbReference>
<evidence type="ECO:0000256" key="5">
    <source>
        <dbReference type="SAM" id="Phobius"/>
    </source>
</evidence>
<accession>A0ABV7GWN0</accession>
<dbReference type="Pfam" id="PF00015">
    <property type="entry name" value="MCPsignal"/>
    <property type="match status" value="1"/>
</dbReference>
<keyword evidence="5" id="KW-1133">Transmembrane helix</keyword>
<dbReference type="CDD" id="cd06225">
    <property type="entry name" value="HAMP"/>
    <property type="match status" value="1"/>
</dbReference>
<feature type="domain" description="Methyl-accepting transducer" evidence="6">
    <location>
        <begin position="270"/>
        <end position="499"/>
    </location>
</feature>
<dbReference type="InterPro" id="IPR024478">
    <property type="entry name" value="HlyB_4HB_MCP"/>
</dbReference>
<dbReference type="InterPro" id="IPR003660">
    <property type="entry name" value="HAMP_dom"/>
</dbReference>
<evidence type="ECO:0000313" key="9">
    <source>
        <dbReference type="Proteomes" id="UP001595556"/>
    </source>
</evidence>
<gene>
    <name evidence="8" type="ORF">ACFOEN_00295</name>
</gene>
<evidence type="ECO:0000259" key="6">
    <source>
        <dbReference type="PROSITE" id="PS50111"/>
    </source>
</evidence>
<dbReference type="SMART" id="SM00304">
    <property type="entry name" value="HAMP"/>
    <property type="match status" value="1"/>
</dbReference>
<name>A0ABV7GWN0_9BURK</name>
<proteinExistence type="inferred from homology"/>
<comment type="caution">
    <text evidence="8">The sequence shown here is derived from an EMBL/GenBank/DDBJ whole genome shotgun (WGS) entry which is preliminary data.</text>
</comment>
<sequence>MQTRSSLKVSHKLFASFGLMFTALVAVAVVAFVVFSQLQATAARVSERLVPQIDRISEVQILMFRISLEARHAMLVKTPEERTETMNRIGEFRKEMLSKLETFESQITTTEGRERFKRIRNADVAFWQLAGQVAGKIQSGDIDGAFEQLKTDLVPARDAMVKAIAEQREYQQALAAKATREASETAKAYKLIIAVIAVLASAIALSLAISVTRMVRGALRRARTVTDRIAKGDLQSDIWVRPGDEFGHLFESISEMQSRLAGVVGQVNHVAQQIVRTAEAIDSVNSELSDVSQEQTRSVQASDESTRRITAAVHSSGESTAQVSNLARQASTVASEGGSVVGQVVGTMHEIDESSKRIAEIVNVIDGIAFQTNILALNAAVEAARAGEQGRGFAVVAGEVRTLAQRSAKAATEVKQLIDESVNRVRTGSALVDQAGRSITDVVSAVEKVSALAGQIADATRAQRADASAVEAAVSQISQANQRGSHVATRSNKAAAELREQAQALERAVAAFTLEIGLQAEASRLSISTER</sequence>
<keyword evidence="5" id="KW-0472">Membrane</keyword>
<dbReference type="PROSITE" id="PS50885">
    <property type="entry name" value="HAMP"/>
    <property type="match status" value="1"/>
</dbReference>
<dbReference type="PANTHER" id="PTHR43531">
    <property type="entry name" value="PROTEIN ICFG"/>
    <property type="match status" value="1"/>
</dbReference>
<feature type="transmembrane region" description="Helical" evidence="5">
    <location>
        <begin position="191"/>
        <end position="211"/>
    </location>
</feature>
<feature type="coiled-coil region" evidence="4">
    <location>
        <begin position="488"/>
        <end position="515"/>
    </location>
</feature>
<dbReference type="Proteomes" id="UP001595556">
    <property type="component" value="Unassembled WGS sequence"/>
</dbReference>
<dbReference type="RefSeq" id="WP_377300363.1">
    <property type="nucleotide sequence ID" value="NZ_JBHRTI010000001.1"/>
</dbReference>
<keyword evidence="4" id="KW-0175">Coiled coil</keyword>
<keyword evidence="9" id="KW-1185">Reference proteome</keyword>
<keyword evidence="1" id="KW-0488">Methylation</keyword>
<evidence type="ECO:0000256" key="2">
    <source>
        <dbReference type="ARBA" id="ARBA00029447"/>
    </source>
</evidence>
<evidence type="ECO:0000256" key="4">
    <source>
        <dbReference type="SAM" id="Coils"/>
    </source>
</evidence>
<feature type="transmembrane region" description="Helical" evidence="5">
    <location>
        <begin position="12"/>
        <end position="35"/>
    </location>
</feature>
<evidence type="ECO:0000256" key="3">
    <source>
        <dbReference type="PROSITE-ProRule" id="PRU00284"/>
    </source>
</evidence>
<evidence type="ECO:0000259" key="7">
    <source>
        <dbReference type="PROSITE" id="PS50885"/>
    </source>
</evidence>
<dbReference type="EMBL" id="JBHRTI010000001">
    <property type="protein sequence ID" value="MFC3146073.1"/>
    <property type="molecule type" value="Genomic_DNA"/>
</dbReference>
<evidence type="ECO:0000313" key="8">
    <source>
        <dbReference type="EMBL" id="MFC3146073.1"/>
    </source>
</evidence>
<dbReference type="PANTHER" id="PTHR43531:SF14">
    <property type="entry name" value="METHYL-ACCEPTING CHEMOTAXIS PROTEIN I-RELATED"/>
    <property type="match status" value="1"/>
</dbReference>
<protein>
    <submittedName>
        <fullName evidence="8">Methyl-accepting chemotaxis protein</fullName>
    </submittedName>
</protein>
<dbReference type="PROSITE" id="PS50111">
    <property type="entry name" value="CHEMOTAXIS_TRANSDUC_2"/>
    <property type="match status" value="1"/>
</dbReference>
<dbReference type="Gene3D" id="1.10.287.950">
    <property type="entry name" value="Methyl-accepting chemotaxis protein"/>
    <property type="match status" value="1"/>
</dbReference>
<dbReference type="Pfam" id="PF00672">
    <property type="entry name" value="HAMP"/>
    <property type="match status" value="1"/>
</dbReference>
<keyword evidence="5" id="KW-0812">Transmembrane</keyword>
<reference evidence="9" key="1">
    <citation type="journal article" date="2019" name="Int. J. Syst. Evol. Microbiol.">
        <title>The Global Catalogue of Microorganisms (GCM) 10K type strain sequencing project: providing services to taxonomists for standard genome sequencing and annotation.</title>
        <authorList>
            <consortium name="The Broad Institute Genomics Platform"/>
            <consortium name="The Broad Institute Genome Sequencing Center for Infectious Disease"/>
            <person name="Wu L."/>
            <person name="Ma J."/>
        </authorList>
    </citation>
    <scope>NUCLEOTIDE SEQUENCE [LARGE SCALE GENOMIC DNA]</scope>
    <source>
        <strain evidence="9">KCTC 52168</strain>
    </source>
</reference>
<dbReference type="CDD" id="cd19411">
    <property type="entry name" value="MCP2201-like_sensor"/>
    <property type="match status" value="1"/>
</dbReference>
<comment type="similarity">
    <text evidence="2">Belongs to the methyl-accepting chemotaxis (MCP) protein family.</text>
</comment>
<feature type="domain" description="HAMP" evidence="7">
    <location>
        <begin position="213"/>
        <end position="265"/>
    </location>
</feature>
<dbReference type="Pfam" id="PF12729">
    <property type="entry name" value="4HB_MCP_1"/>
    <property type="match status" value="1"/>
</dbReference>
<keyword evidence="3" id="KW-0807">Transducer</keyword>
<dbReference type="SMART" id="SM00283">
    <property type="entry name" value="MA"/>
    <property type="match status" value="1"/>
</dbReference>
<dbReference type="InterPro" id="IPR051310">
    <property type="entry name" value="MCP_chemotaxis"/>
</dbReference>